<feature type="transmembrane region" description="Helical" evidence="1">
    <location>
        <begin position="100"/>
        <end position="118"/>
    </location>
</feature>
<dbReference type="EMBL" id="CP046455">
    <property type="protein sequence ID" value="QGU07683.1"/>
    <property type="molecule type" value="Genomic_DNA"/>
</dbReference>
<keyword evidence="3" id="KW-1185">Reference proteome</keyword>
<sequence length="284" mass="28988">MPEPIAPLEVAATTPVIMRPAEAAPVTSTAVPLKRVGPDLGWAAISIATAVVVLLTALDATFLLENQLFAVVAAAVVSLGSATGIFRLFHRGFRSPGRWLSAAGGVALLGGGLVHTLSQFSTVGVVGQVLLLNSTLVIPLAALLSFLGGVLQLPARWGMATFTAVGGAVLCSWFSLGPGSSPLLCGLGAAATVAGVVLGLLLARHHTAELIPREVLRKLWSVLIGSAVVCAMVSCLLAATILPDTGWGLLLTPGEAVWGFFAATVLLAVNALRYSRGPAFSVTT</sequence>
<feature type="transmembrane region" description="Helical" evidence="1">
    <location>
        <begin position="157"/>
        <end position="175"/>
    </location>
</feature>
<accession>A0A6B8VU11</accession>
<gene>
    <name evidence="2" type="ORF">COCCU_08795</name>
</gene>
<reference evidence="2 3" key="1">
    <citation type="submission" date="2019-11" db="EMBL/GenBank/DDBJ databases">
        <title>Complete genome sequence of Corynebacterium kalinowskii 1959, a novel Corynebacterium species isolated from soil of a small paddock in Vilsendorf, Germany.</title>
        <authorList>
            <person name="Schaffert L."/>
            <person name="Ruwe M."/>
            <person name="Milse J."/>
            <person name="Hanuschka K."/>
            <person name="Ortseifen V."/>
            <person name="Droste J."/>
            <person name="Brandt D."/>
            <person name="Schlueter L."/>
            <person name="Kutter Y."/>
            <person name="Vinke S."/>
            <person name="Viehoefer P."/>
            <person name="Jacob L."/>
            <person name="Luebke N.-C."/>
            <person name="Schulte-Berndt E."/>
            <person name="Hain C."/>
            <person name="Linder M."/>
            <person name="Schmidt P."/>
            <person name="Wollenschlaeger L."/>
            <person name="Luttermann T."/>
            <person name="Thieme E."/>
            <person name="Hassa J."/>
            <person name="Haak M."/>
            <person name="Wittchen M."/>
            <person name="Mentz A."/>
            <person name="Persicke M."/>
            <person name="Busche T."/>
            <person name="Ruckert C."/>
        </authorList>
    </citation>
    <scope>NUCLEOTIDE SEQUENCE [LARGE SCALE GENOMIC DNA]</scope>
    <source>
        <strain evidence="2 3">2039</strain>
    </source>
</reference>
<feature type="transmembrane region" description="Helical" evidence="1">
    <location>
        <begin position="181"/>
        <end position="203"/>
    </location>
</feature>
<protein>
    <submittedName>
        <fullName evidence="2">Uncharacterized protein</fullName>
    </submittedName>
</protein>
<feature type="transmembrane region" description="Helical" evidence="1">
    <location>
        <begin position="40"/>
        <end position="62"/>
    </location>
</feature>
<dbReference type="AlphaFoldDB" id="A0A6B8VU11"/>
<proteinExistence type="predicted"/>
<keyword evidence="1" id="KW-0812">Transmembrane</keyword>
<organism evidence="2 3">
    <name type="scientific">Corynebacterium occultum</name>
    <dbReference type="NCBI Taxonomy" id="2675219"/>
    <lineage>
        <taxon>Bacteria</taxon>
        <taxon>Bacillati</taxon>
        <taxon>Actinomycetota</taxon>
        <taxon>Actinomycetes</taxon>
        <taxon>Mycobacteriales</taxon>
        <taxon>Corynebacteriaceae</taxon>
        <taxon>Corynebacterium</taxon>
    </lineage>
</organism>
<dbReference type="RefSeq" id="WP_156231149.1">
    <property type="nucleotide sequence ID" value="NZ_CP046455.1"/>
</dbReference>
<keyword evidence="1" id="KW-1133">Transmembrane helix</keyword>
<feature type="transmembrane region" description="Helical" evidence="1">
    <location>
        <begin position="215"/>
        <end position="241"/>
    </location>
</feature>
<evidence type="ECO:0000256" key="1">
    <source>
        <dbReference type="SAM" id="Phobius"/>
    </source>
</evidence>
<evidence type="ECO:0000313" key="2">
    <source>
        <dbReference type="EMBL" id="QGU07683.1"/>
    </source>
</evidence>
<dbReference type="Proteomes" id="UP000424462">
    <property type="component" value="Chromosome"/>
</dbReference>
<evidence type="ECO:0000313" key="3">
    <source>
        <dbReference type="Proteomes" id="UP000424462"/>
    </source>
</evidence>
<dbReference type="KEGG" id="cok:COCCU_08795"/>
<feature type="transmembrane region" description="Helical" evidence="1">
    <location>
        <begin position="247"/>
        <end position="269"/>
    </location>
</feature>
<feature type="transmembrane region" description="Helical" evidence="1">
    <location>
        <begin position="130"/>
        <end position="150"/>
    </location>
</feature>
<keyword evidence="1" id="KW-0472">Membrane</keyword>
<name>A0A6B8VU11_9CORY</name>
<feature type="transmembrane region" description="Helical" evidence="1">
    <location>
        <begin position="68"/>
        <end position="88"/>
    </location>
</feature>